<feature type="compositionally biased region" description="Acidic residues" evidence="7">
    <location>
        <begin position="633"/>
        <end position="658"/>
    </location>
</feature>
<organism evidence="9 10">
    <name type="scientific">Malassezia brasiliensis</name>
    <dbReference type="NCBI Taxonomy" id="1821822"/>
    <lineage>
        <taxon>Eukaryota</taxon>
        <taxon>Fungi</taxon>
        <taxon>Dikarya</taxon>
        <taxon>Basidiomycota</taxon>
        <taxon>Ustilaginomycotina</taxon>
        <taxon>Malasseziomycetes</taxon>
        <taxon>Malasseziales</taxon>
        <taxon>Malasseziaceae</taxon>
        <taxon>Malassezia</taxon>
    </lineage>
</organism>
<dbReference type="Gene3D" id="2.60.120.10">
    <property type="entry name" value="Jelly Rolls"/>
    <property type="match status" value="1"/>
</dbReference>
<accession>A0AAF0DW51</accession>
<evidence type="ECO:0000313" key="10">
    <source>
        <dbReference type="Proteomes" id="UP001216638"/>
    </source>
</evidence>
<dbReference type="SUPFAM" id="SSF51182">
    <property type="entry name" value="RmlC-like cupins"/>
    <property type="match status" value="1"/>
</dbReference>
<dbReference type="EMBL" id="CP119953">
    <property type="protein sequence ID" value="WFC96457.1"/>
    <property type="molecule type" value="Genomic_DNA"/>
</dbReference>
<dbReference type="InterPro" id="IPR025974">
    <property type="entry name" value="Mif2/CENP-C_cupin"/>
</dbReference>
<dbReference type="GO" id="GO:0051455">
    <property type="term" value="P:spindle attachment to meiosis I kinetochore"/>
    <property type="evidence" value="ECO:0007669"/>
    <property type="project" value="TreeGrafter"/>
</dbReference>
<dbReference type="FunFam" id="2.60.120.10:FF:000033">
    <property type="entry name" value="Centromere protein C 1"/>
    <property type="match status" value="1"/>
</dbReference>
<sequence>MSAAIPARRFHEEGVGSRTGLRIGAVERDADGHEDLDAFFAESKRVLDWMEQSDDDEDVGDDSGSGSAGDARAGPVEQTRETTQDEWGRRVSRISALATHSLGDADVTHASTSRANDSMWESSVDVSAVRPFNLTELAGDTPTPRHNRMRRSTLPPPEDVSWLRDATRSSSRTDTPRGRSVSVDTEVPEPLDVSRFARDSFAPRRDSVYGTSMWDDTRLDRSSATPPSVSRPPSLDAFGSRASSVADSRASSVDPASLAPLEPLVEPYADDTVSEPVSDVYAPPMAPVRMPEPPKKRGRGRPRKSETLRALAAAGFAPPRGRPGRPPGRQMPPQKIVEQIYDPPSWQLDNPEGLRRGRRHRIAPLDWWRGERALYGRADAPEDAPTLPFGLVAPVLKKVVRVPRAPGEGTFSGMRRFKAKPALLLPERAASAAPVEARAPPPEQGMDRDTDPYGVVYDAEQGDEVTMRIACNAQSLRPRPAFNRQFLYEKVFSLGDFMAAGLLVIPQGGEKQAKSSKDNNYTFVVFEGAVEVQVHRTQFVIAPGGMFCVPMGNTYNIRNVSERDARIFFAQARNMYAPLTPVVREGQTVFSHGDALQAVHDLHSDAQDEDAQGDDTTRSEPPVRPNDATPVQAEDDEAYDDELGTESEDEDEASDDEYDISRDSRASRR</sequence>
<gene>
    <name evidence="9" type="primary">MIF2</name>
    <name evidence="9" type="ORF">MBRA1_003114</name>
</gene>
<dbReference type="InterPro" id="IPR014710">
    <property type="entry name" value="RmlC-like_jellyroll"/>
</dbReference>
<dbReference type="GO" id="GO:0051315">
    <property type="term" value="P:attachment of mitotic spindle microtubules to kinetochore"/>
    <property type="evidence" value="ECO:0007669"/>
    <property type="project" value="TreeGrafter"/>
</dbReference>
<feature type="region of interest" description="Disordered" evidence="7">
    <location>
        <begin position="431"/>
        <end position="450"/>
    </location>
</feature>
<feature type="compositionally biased region" description="Basic and acidic residues" evidence="7">
    <location>
        <begin position="78"/>
        <end position="89"/>
    </location>
</feature>
<feature type="domain" description="Mif2/CENP-C cupin" evidence="8">
    <location>
        <begin position="486"/>
        <end position="571"/>
    </location>
</feature>
<evidence type="ECO:0000256" key="2">
    <source>
        <dbReference type="ARBA" id="ARBA00010291"/>
    </source>
</evidence>
<comment type="subcellular location">
    <subcellularLocation>
        <location evidence="1">Nucleus</location>
    </subcellularLocation>
</comment>
<feature type="compositionally biased region" description="Basic and acidic residues" evidence="7">
    <location>
        <begin position="195"/>
        <end position="207"/>
    </location>
</feature>
<comment type="similarity">
    <text evidence="2">Belongs to the CENP-C/MIF2 family.</text>
</comment>
<feature type="region of interest" description="Disordered" evidence="7">
    <location>
        <begin position="605"/>
        <end position="669"/>
    </location>
</feature>
<comment type="function">
    <text evidence="5">Component of the kinetochore, a multiprotein complex that assembles on centromeric DNA and attaches chromosomes to spindle microtubules, mediating chromosome segregation and sister chromatid segregation during meiosis and mitosis. Component of the inner kinetochore constitutive centromere-associated network (CCAN), which serves as a structural platform for outer kinetochore assembly.</text>
</comment>
<evidence type="ECO:0000256" key="1">
    <source>
        <dbReference type="ARBA" id="ARBA00004123"/>
    </source>
</evidence>
<name>A0AAF0DW51_9BASI</name>
<keyword evidence="10" id="KW-1185">Reference proteome</keyword>
<dbReference type="GO" id="GO:0019237">
    <property type="term" value="F:centromeric DNA binding"/>
    <property type="evidence" value="ECO:0007669"/>
    <property type="project" value="InterPro"/>
</dbReference>
<dbReference type="InterPro" id="IPR028386">
    <property type="entry name" value="CENP-C/Mif2/cnp3"/>
</dbReference>
<keyword evidence="4" id="KW-0539">Nucleus</keyword>
<evidence type="ECO:0000259" key="8">
    <source>
        <dbReference type="Pfam" id="PF11699"/>
    </source>
</evidence>
<reference evidence="9" key="1">
    <citation type="submission" date="2023-03" db="EMBL/GenBank/DDBJ databases">
        <title>Mating type loci evolution in Malassezia.</title>
        <authorList>
            <person name="Coelho M.A."/>
        </authorList>
    </citation>
    <scope>NUCLEOTIDE SEQUENCE</scope>
    <source>
        <strain evidence="9">CBS 14135</strain>
    </source>
</reference>
<dbReference type="GO" id="GO:0005634">
    <property type="term" value="C:nucleus"/>
    <property type="evidence" value="ECO:0007669"/>
    <property type="project" value="UniProtKB-SubCell"/>
</dbReference>
<proteinExistence type="inferred from homology"/>
<dbReference type="CDD" id="cd06993">
    <property type="entry name" value="cupin_CENP-C_C"/>
    <property type="match status" value="1"/>
</dbReference>
<dbReference type="Proteomes" id="UP001216638">
    <property type="component" value="Chromosome 3"/>
</dbReference>
<dbReference type="GO" id="GO:0000776">
    <property type="term" value="C:kinetochore"/>
    <property type="evidence" value="ECO:0007669"/>
    <property type="project" value="InterPro"/>
</dbReference>
<feature type="compositionally biased region" description="Low complexity" evidence="7">
    <location>
        <begin position="240"/>
        <end position="257"/>
    </location>
</feature>
<dbReference type="InterPro" id="IPR011051">
    <property type="entry name" value="RmlC_Cupin_sf"/>
</dbReference>
<feature type="region of interest" description="Disordered" evidence="7">
    <location>
        <begin position="50"/>
        <end position="92"/>
    </location>
</feature>
<feature type="compositionally biased region" description="Basic and acidic residues" evidence="7">
    <location>
        <begin position="659"/>
        <end position="669"/>
    </location>
</feature>
<evidence type="ECO:0000256" key="3">
    <source>
        <dbReference type="ARBA" id="ARBA00023125"/>
    </source>
</evidence>
<dbReference type="AlphaFoldDB" id="A0AAF0DW51"/>
<evidence type="ECO:0000313" key="9">
    <source>
        <dbReference type="EMBL" id="WFC96457.1"/>
    </source>
</evidence>
<feature type="region of interest" description="Disordered" evidence="7">
    <location>
        <begin position="134"/>
        <end position="306"/>
    </location>
</feature>
<dbReference type="PANTHER" id="PTHR16684:SF11">
    <property type="entry name" value="CENTROMERE PROTEIN C"/>
    <property type="match status" value="1"/>
</dbReference>
<evidence type="ECO:0000256" key="7">
    <source>
        <dbReference type="SAM" id="MobiDB-lite"/>
    </source>
</evidence>
<feature type="compositionally biased region" description="Acidic residues" evidence="7">
    <location>
        <begin position="51"/>
        <end position="61"/>
    </location>
</feature>
<dbReference type="GO" id="GO:0051382">
    <property type="term" value="P:kinetochore assembly"/>
    <property type="evidence" value="ECO:0007669"/>
    <property type="project" value="InterPro"/>
</dbReference>
<feature type="region of interest" description="Disordered" evidence="7">
    <location>
        <begin position="1"/>
        <end position="20"/>
    </location>
</feature>
<evidence type="ECO:0000256" key="4">
    <source>
        <dbReference type="ARBA" id="ARBA00023242"/>
    </source>
</evidence>
<keyword evidence="3" id="KW-0238">DNA-binding</keyword>
<dbReference type="Pfam" id="PF11699">
    <property type="entry name" value="CENP-C_C"/>
    <property type="match status" value="1"/>
</dbReference>
<evidence type="ECO:0000256" key="6">
    <source>
        <dbReference type="ARBA" id="ARBA00075033"/>
    </source>
</evidence>
<protein>
    <recommendedName>
        <fullName evidence="6">CENP-C homolog</fullName>
    </recommendedName>
</protein>
<evidence type="ECO:0000256" key="5">
    <source>
        <dbReference type="ARBA" id="ARBA00057947"/>
    </source>
</evidence>
<dbReference type="PANTHER" id="PTHR16684">
    <property type="entry name" value="CENTROMERE PROTEIN C"/>
    <property type="match status" value="1"/>
</dbReference>